<gene>
    <name evidence="1" type="ORF">IQ249_10870</name>
</gene>
<reference evidence="1" key="1">
    <citation type="submission" date="2020-10" db="EMBL/GenBank/DDBJ databases">
        <authorList>
            <person name="Castelo-Branco R."/>
            <person name="Eusebio N."/>
            <person name="Adriana R."/>
            <person name="Vieira A."/>
            <person name="Brugerolle De Fraissinette N."/>
            <person name="Rezende De Castro R."/>
            <person name="Schneider M.P."/>
            <person name="Vasconcelos V."/>
            <person name="Leao P.N."/>
        </authorList>
    </citation>
    <scope>NUCLEOTIDE SEQUENCE</scope>
    <source>
        <strain evidence="1">LEGE 07157</strain>
    </source>
</reference>
<dbReference type="Pfam" id="PF19268">
    <property type="entry name" value="CIS_TMP"/>
    <property type="match status" value="1"/>
</dbReference>
<dbReference type="EMBL" id="JADEWZ010000014">
    <property type="protein sequence ID" value="MBE9116401.1"/>
    <property type="molecule type" value="Genomic_DNA"/>
</dbReference>
<proteinExistence type="predicted"/>
<name>A0A8J7DWF8_9CYAN</name>
<dbReference type="RefSeq" id="WP_194029497.1">
    <property type="nucleotide sequence ID" value="NZ_JADEWZ010000014.1"/>
</dbReference>
<dbReference type="AlphaFoldDB" id="A0A8J7DWF8"/>
<comment type="caution">
    <text evidence="1">The sequence shown here is derived from an EMBL/GenBank/DDBJ whole genome shotgun (WGS) entry which is preliminary data.</text>
</comment>
<organism evidence="1 2">
    <name type="scientific">Lusitaniella coriacea LEGE 07157</name>
    <dbReference type="NCBI Taxonomy" id="945747"/>
    <lineage>
        <taxon>Bacteria</taxon>
        <taxon>Bacillati</taxon>
        <taxon>Cyanobacteriota</taxon>
        <taxon>Cyanophyceae</taxon>
        <taxon>Spirulinales</taxon>
        <taxon>Lusitaniellaceae</taxon>
        <taxon>Lusitaniella</taxon>
    </lineage>
</organism>
<evidence type="ECO:0000313" key="1">
    <source>
        <dbReference type="EMBL" id="MBE9116401.1"/>
    </source>
</evidence>
<dbReference type="Proteomes" id="UP000654482">
    <property type="component" value="Unassembled WGS sequence"/>
</dbReference>
<sequence>MTQQHHKIKQQILELHVSSDLKSFELQNKISALYRSKIIPLIEAYCNRLSNPDCIHRIDSLEIDLGEIEISSLEVDFVQKVADNLYEQLSQKLAPISAPPNNSSIPIERTKSSQPISPIEANFELFRYFLEMGRLPWWREALNPREFEQLFNKLIAESPQKTKSLLQNSLKQEKFVPRILYQFSEPMLMNLLELIAPAWHPIVRAYLRDINILAPHIQSWRGITPHQLRQAIWRGILLQISLNPRTDTVLQGNLFYLAAQFKIDARSLFKELQITIQDLIRERVDFASELPQKITTISQEIIHEEIVFPTFSEKEISKNIEHLINALGNIKNLDANSKNLFSLALEIDSILSQIKSSSPKDTDREPSIQTILNPLLERVSALTTAIAKREAIPSVERIETIVRDLKSIYRKVTRTDKAPQSQTLIEFNTPQDSYMSSKDTEDIYIQNSGLVLLWPFLNRFFETLGLVESSQFIAPQTAYQSVLLLQYLADNSVDTLEYLLPLNKILCGIDLTEPVEAYLDISEIEKDECNALLSATIQNWSALKNTSIDGFRQAFLQRSGILRSHHGDWLLQIEHQTHDILLDRLPWSIRVIKLPWMKRVLYTEW</sequence>
<keyword evidence="2" id="KW-1185">Reference proteome</keyword>
<dbReference type="InterPro" id="IPR045538">
    <property type="entry name" value="CIS_TMP"/>
</dbReference>
<evidence type="ECO:0000313" key="2">
    <source>
        <dbReference type="Proteomes" id="UP000654482"/>
    </source>
</evidence>
<accession>A0A8J7DWF8</accession>
<protein>
    <submittedName>
        <fullName evidence="1">Uncharacterized protein</fullName>
    </submittedName>
</protein>